<organism evidence="1 2">
    <name type="scientific">Candidatus Nitrosocaldus cavascurensis</name>
    <dbReference type="NCBI Taxonomy" id="2058097"/>
    <lineage>
        <taxon>Archaea</taxon>
        <taxon>Nitrososphaerota</taxon>
        <taxon>Nitrososphaeria</taxon>
        <taxon>Candidatus Nitrosocaldales</taxon>
        <taxon>Candidatus Nitrosocaldaceae</taxon>
        <taxon>Candidatus Nitrosocaldus</taxon>
    </lineage>
</organism>
<dbReference type="GeneID" id="41595092"/>
<dbReference type="EMBL" id="LT981265">
    <property type="protein sequence ID" value="SPC34249.1"/>
    <property type="molecule type" value="Genomic_DNA"/>
</dbReference>
<reference evidence="2" key="1">
    <citation type="submission" date="2018-01" db="EMBL/GenBank/DDBJ databases">
        <authorList>
            <person name="Kerou L M."/>
        </authorList>
    </citation>
    <scope>NUCLEOTIDE SEQUENCE [LARGE SCALE GENOMIC DNA]</scope>
    <source>
        <strain evidence="2">SCU2</strain>
    </source>
</reference>
<proteinExistence type="predicted"/>
<dbReference type="RefSeq" id="WP_148695204.1">
    <property type="nucleotide sequence ID" value="NZ_LT981265.1"/>
</dbReference>
<name>A0A2K5ARM0_9ARCH</name>
<sequence>MPAKGWKSLTITEELYNRLYQRWKEENKPLIPFTPWASQYILENLEEDELLRRYAPSLQFIGTHGDTIDIADHFINRIVEVQVVPEGKFLYCRHCDRDDCLHVGFCFAIREVNKILVEKGFKQPRVKEQ</sequence>
<dbReference type="Proteomes" id="UP000236248">
    <property type="component" value="Chromosome NCAV"/>
</dbReference>
<evidence type="ECO:0000313" key="1">
    <source>
        <dbReference type="EMBL" id="SPC34249.1"/>
    </source>
</evidence>
<dbReference type="AlphaFoldDB" id="A0A2K5ARM0"/>
<protein>
    <submittedName>
        <fullName evidence="1">Uncharacterized protein</fullName>
    </submittedName>
</protein>
<evidence type="ECO:0000313" key="2">
    <source>
        <dbReference type="Proteomes" id="UP000236248"/>
    </source>
</evidence>
<keyword evidence="2" id="KW-1185">Reference proteome</keyword>
<dbReference type="KEGG" id="ncv:NCAV_1072"/>
<gene>
    <name evidence="1" type="ORF">NCAV_1072</name>
</gene>
<accession>A0A2K5ARM0</accession>